<dbReference type="OrthoDB" id="7594887at2"/>
<gene>
    <name evidence="2" type="ordered locus">Psesu_2291</name>
</gene>
<evidence type="ECO:0000256" key="1">
    <source>
        <dbReference type="SAM" id="MobiDB-lite"/>
    </source>
</evidence>
<dbReference type="HOGENOM" id="CLU_128239_0_0_6"/>
<name>E6WVC6_PSEUU</name>
<dbReference type="EMBL" id="CP002446">
    <property type="protein sequence ID" value="ADV28125.1"/>
    <property type="molecule type" value="Genomic_DNA"/>
</dbReference>
<dbReference type="STRING" id="743721.Psesu_2291"/>
<dbReference type="KEGG" id="psu:Psesu_2291"/>
<dbReference type="Pfam" id="PF14078">
    <property type="entry name" value="DUF4259"/>
    <property type="match status" value="1"/>
</dbReference>
<evidence type="ECO:0000313" key="3">
    <source>
        <dbReference type="Proteomes" id="UP000008632"/>
    </source>
</evidence>
<reference evidence="2 3" key="1">
    <citation type="submission" date="2011-01" db="EMBL/GenBank/DDBJ databases">
        <title>Complete sequence of Pseudoxanthomonas suwonensis 11-1.</title>
        <authorList>
            <consortium name="US DOE Joint Genome Institute"/>
            <person name="Lucas S."/>
            <person name="Copeland A."/>
            <person name="Lapidus A."/>
            <person name="Cheng J.-F."/>
            <person name="Goodwin L."/>
            <person name="Pitluck S."/>
            <person name="Teshima H."/>
            <person name="Detter J.C."/>
            <person name="Han C."/>
            <person name="Tapia R."/>
            <person name="Land M."/>
            <person name="Hauser L."/>
            <person name="Kyrpides N."/>
            <person name="Ivanova N."/>
            <person name="Ovchinnikova G."/>
            <person name="Siebers A.K."/>
            <person name="Allgaier M."/>
            <person name="Thelen M.P."/>
            <person name="Hugenholtz P."/>
            <person name="Gladden J."/>
            <person name="Woyke T."/>
        </authorList>
    </citation>
    <scope>NUCLEOTIDE SEQUENCE [LARGE SCALE GENOMIC DNA]</scope>
    <source>
        <strain evidence="3">11-1</strain>
    </source>
</reference>
<dbReference type="eggNOG" id="ENOG5033DI3">
    <property type="taxonomic scope" value="Bacteria"/>
</dbReference>
<dbReference type="RefSeq" id="WP_013535952.1">
    <property type="nucleotide sequence ID" value="NC_014924.1"/>
</dbReference>
<organism evidence="2 3">
    <name type="scientific">Pseudoxanthomonas suwonensis (strain 11-1)</name>
    <dbReference type="NCBI Taxonomy" id="743721"/>
    <lineage>
        <taxon>Bacteria</taxon>
        <taxon>Pseudomonadati</taxon>
        <taxon>Pseudomonadota</taxon>
        <taxon>Gammaproteobacteria</taxon>
        <taxon>Lysobacterales</taxon>
        <taxon>Lysobacteraceae</taxon>
        <taxon>Pseudoxanthomonas</taxon>
    </lineage>
</organism>
<protein>
    <submittedName>
        <fullName evidence="2">Conserved hypothethical protein</fullName>
    </submittedName>
</protein>
<feature type="region of interest" description="Disordered" evidence="1">
    <location>
        <begin position="1"/>
        <end position="21"/>
    </location>
</feature>
<proteinExistence type="predicted"/>
<dbReference type="AlphaFoldDB" id="E6WVC6"/>
<evidence type="ECO:0000313" key="2">
    <source>
        <dbReference type="EMBL" id="ADV28125.1"/>
    </source>
</evidence>
<accession>E6WVC6</accession>
<dbReference type="InterPro" id="IPR025355">
    <property type="entry name" value="DUF4259"/>
</dbReference>
<sequence>MGAWSHEPFGNDTAADWADGLEESRDFGPVAAVLQRAADSGEDLDAGEAEEAVAAAEVLAKALGRGTQSDAYTEPVDEWLASITVKPSVELLQLAQRALARVLAPDSELRELWEESDDFAQWQSSIAALQTALRDSH</sequence>
<keyword evidence="3" id="KW-1185">Reference proteome</keyword>
<dbReference type="Proteomes" id="UP000008632">
    <property type="component" value="Chromosome"/>
</dbReference>